<dbReference type="EMBL" id="JAWHQM010000052">
    <property type="protein sequence ID" value="KAK5635429.1"/>
    <property type="molecule type" value="Genomic_DNA"/>
</dbReference>
<sequence length="174" mass="19954">MQVNWESREQVLAGRHVQITVGGRDDLVKVTYENHVSSCSYFGVSSPNALYGFFFVKWDIDVSLWQNNLQASMNDIFKSSCLQKMQRIVLNFNVPLYPYNRLYDRNDKESFFSTAVTLVAISPLPVLSSPHPQREEQGSPLRYICDNSPLLVGISFIIEYEDSEFLSEAWNIGQ</sequence>
<comment type="caution">
    <text evidence="1">The sequence shown here is derived from an EMBL/GenBank/DDBJ whole genome shotgun (WGS) entry which is preliminary data.</text>
</comment>
<keyword evidence="2" id="KW-1185">Reference proteome</keyword>
<protein>
    <submittedName>
        <fullName evidence="1">Uncharacterized protein</fullName>
    </submittedName>
</protein>
<gene>
    <name evidence="1" type="ORF">RRF57_011141</name>
</gene>
<name>A0AAN7V2B8_9PEZI</name>
<reference evidence="1 2" key="1">
    <citation type="submission" date="2023-10" db="EMBL/GenBank/DDBJ databases">
        <title>Draft genome sequence of Xylaria bambusicola isolate GMP-LS, the root and basal stem rot pathogen of sugarcane in Indonesia.</title>
        <authorList>
            <person name="Selvaraj P."/>
            <person name="Muralishankar V."/>
            <person name="Muruganantham S."/>
            <person name="Sp S."/>
            <person name="Haryani S."/>
            <person name="Lau K.J.X."/>
            <person name="Naqvi N.I."/>
        </authorList>
    </citation>
    <scope>NUCLEOTIDE SEQUENCE [LARGE SCALE GENOMIC DNA]</scope>
    <source>
        <strain evidence="1">GMP-LS</strain>
    </source>
</reference>
<dbReference type="Proteomes" id="UP001305414">
    <property type="component" value="Unassembled WGS sequence"/>
</dbReference>
<proteinExistence type="predicted"/>
<dbReference type="AlphaFoldDB" id="A0AAN7V2B8"/>
<organism evidence="1 2">
    <name type="scientific">Xylaria bambusicola</name>
    <dbReference type="NCBI Taxonomy" id="326684"/>
    <lineage>
        <taxon>Eukaryota</taxon>
        <taxon>Fungi</taxon>
        <taxon>Dikarya</taxon>
        <taxon>Ascomycota</taxon>
        <taxon>Pezizomycotina</taxon>
        <taxon>Sordariomycetes</taxon>
        <taxon>Xylariomycetidae</taxon>
        <taxon>Xylariales</taxon>
        <taxon>Xylariaceae</taxon>
        <taxon>Xylaria</taxon>
    </lineage>
</organism>
<evidence type="ECO:0000313" key="2">
    <source>
        <dbReference type="Proteomes" id="UP001305414"/>
    </source>
</evidence>
<evidence type="ECO:0000313" key="1">
    <source>
        <dbReference type="EMBL" id="KAK5635429.1"/>
    </source>
</evidence>
<accession>A0AAN7V2B8</accession>